<accession>A9B4B9</accession>
<dbReference type="Proteomes" id="UP000000787">
    <property type="component" value="Chromosome"/>
</dbReference>
<dbReference type="BioCyc" id="HAUR316274:GHYA-24-MONOMER"/>
<evidence type="ECO:0000313" key="3">
    <source>
        <dbReference type="EMBL" id="ABX02676.1"/>
    </source>
</evidence>
<gene>
    <name evidence="3" type="ordered locus">Haur_0024</name>
</gene>
<dbReference type="SUPFAM" id="SSF51556">
    <property type="entry name" value="Metallo-dependent hydrolases"/>
    <property type="match status" value="1"/>
</dbReference>
<keyword evidence="1" id="KW-0378">Hydrolase</keyword>
<dbReference type="InterPro" id="IPR050287">
    <property type="entry name" value="MTA/SAH_deaminase"/>
</dbReference>
<evidence type="ECO:0000256" key="1">
    <source>
        <dbReference type="ARBA" id="ARBA00022801"/>
    </source>
</evidence>
<proteinExistence type="predicted"/>
<name>A9B4B9_HERA2</name>
<feature type="domain" description="Amidohydrolase-related" evidence="2">
    <location>
        <begin position="3"/>
        <end position="280"/>
    </location>
</feature>
<dbReference type="GO" id="GO:0016787">
    <property type="term" value="F:hydrolase activity"/>
    <property type="evidence" value="ECO:0007669"/>
    <property type="project" value="UniProtKB-KW"/>
</dbReference>
<sequence>MYTNAHTHLELSALAEVCPTGQEFGSWLQTMLARRMQLDNATLERGIHKAIEQLQQNQTTTVGDISATRLSIEPLLSSGLAGVVYLEVLGFDPTVALERLSAAQREIDTWRKRETAMKIGLSIHAPYSCAPSLFEAAARWCRAEAVPWAIHIAESPAEVAFLQQGIGSLRELNRRITPHIEWQAPQCSPIAYLERLGVLEAQPVLVHAVQVDAHDLALIAQYDCAVVHCPRSNHNLLCGRMPLEQMLAQGIRVGLGTDSLTSAQSLDMRDEISFAQQLHAYKVAPNIIEQLATQPSILG</sequence>
<dbReference type="Pfam" id="PF01979">
    <property type="entry name" value="Amidohydro_1"/>
    <property type="match status" value="1"/>
</dbReference>
<reference evidence="3 4" key="1">
    <citation type="journal article" date="2011" name="Stand. Genomic Sci.">
        <title>Complete genome sequence of the filamentous gliding predatory bacterium Herpetosiphon aurantiacus type strain (114-95(T)).</title>
        <authorList>
            <person name="Kiss H."/>
            <person name="Nett M."/>
            <person name="Domin N."/>
            <person name="Martin K."/>
            <person name="Maresca J.A."/>
            <person name="Copeland A."/>
            <person name="Lapidus A."/>
            <person name="Lucas S."/>
            <person name="Berry K.W."/>
            <person name="Glavina Del Rio T."/>
            <person name="Dalin E."/>
            <person name="Tice H."/>
            <person name="Pitluck S."/>
            <person name="Richardson P."/>
            <person name="Bruce D."/>
            <person name="Goodwin L."/>
            <person name="Han C."/>
            <person name="Detter J.C."/>
            <person name="Schmutz J."/>
            <person name="Brettin T."/>
            <person name="Land M."/>
            <person name="Hauser L."/>
            <person name="Kyrpides N.C."/>
            <person name="Ivanova N."/>
            <person name="Goker M."/>
            <person name="Woyke T."/>
            <person name="Klenk H.P."/>
            <person name="Bryant D.A."/>
        </authorList>
    </citation>
    <scope>NUCLEOTIDE SEQUENCE [LARGE SCALE GENOMIC DNA]</scope>
    <source>
        <strain evidence="4">ATCC 23779 / DSM 785 / 114-95</strain>
    </source>
</reference>
<dbReference type="InParanoid" id="A9B4B9"/>
<dbReference type="Gene3D" id="3.20.20.140">
    <property type="entry name" value="Metal-dependent hydrolases"/>
    <property type="match status" value="1"/>
</dbReference>
<organism evidence="3 4">
    <name type="scientific">Herpetosiphon aurantiacus (strain ATCC 23779 / DSM 785 / 114-95)</name>
    <dbReference type="NCBI Taxonomy" id="316274"/>
    <lineage>
        <taxon>Bacteria</taxon>
        <taxon>Bacillati</taxon>
        <taxon>Chloroflexota</taxon>
        <taxon>Chloroflexia</taxon>
        <taxon>Herpetosiphonales</taxon>
        <taxon>Herpetosiphonaceae</taxon>
        <taxon>Herpetosiphon</taxon>
    </lineage>
</organism>
<evidence type="ECO:0000313" key="4">
    <source>
        <dbReference type="Proteomes" id="UP000000787"/>
    </source>
</evidence>
<dbReference type="InterPro" id="IPR006680">
    <property type="entry name" value="Amidohydro-rel"/>
</dbReference>
<dbReference type="PANTHER" id="PTHR43794:SF11">
    <property type="entry name" value="AMIDOHYDROLASE-RELATED DOMAIN-CONTAINING PROTEIN"/>
    <property type="match status" value="1"/>
</dbReference>
<dbReference type="PANTHER" id="PTHR43794">
    <property type="entry name" value="AMINOHYDROLASE SSNA-RELATED"/>
    <property type="match status" value="1"/>
</dbReference>
<dbReference type="eggNOG" id="COG0402">
    <property type="taxonomic scope" value="Bacteria"/>
</dbReference>
<dbReference type="EMBL" id="CP000875">
    <property type="protein sequence ID" value="ABX02676.1"/>
    <property type="molecule type" value="Genomic_DNA"/>
</dbReference>
<dbReference type="KEGG" id="hau:Haur_0024"/>
<dbReference type="STRING" id="316274.Haur_0024"/>
<dbReference type="AlphaFoldDB" id="A9B4B9"/>
<dbReference type="HOGENOM" id="CLU_012358_2_5_0"/>
<dbReference type="InterPro" id="IPR032466">
    <property type="entry name" value="Metal_Hydrolase"/>
</dbReference>
<keyword evidence="4" id="KW-1185">Reference proteome</keyword>
<protein>
    <submittedName>
        <fullName evidence="3">Amidohydrolase</fullName>
    </submittedName>
</protein>
<evidence type="ECO:0000259" key="2">
    <source>
        <dbReference type="Pfam" id="PF01979"/>
    </source>
</evidence>